<evidence type="ECO:0000256" key="6">
    <source>
        <dbReference type="SAM" id="Phobius"/>
    </source>
</evidence>
<feature type="transmembrane region" description="Helical" evidence="6">
    <location>
        <begin position="376"/>
        <end position="394"/>
    </location>
</feature>
<dbReference type="GeneID" id="41599097"/>
<feature type="transmembrane region" description="Helical" evidence="6">
    <location>
        <begin position="486"/>
        <end position="502"/>
    </location>
</feature>
<feature type="transmembrane region" description="Helical" evidence="6">
    <location>
        <begin position="276"/>
        <end position="299"/>
    </location>
</feature>
<feature type="transmembrane region" description="Helical" evidence="6">
    <location>
        <begin position="75"/>
        <end position="94"/>
    </location>
</feature>
<dbReference type="HOGENOM" id="CLU_005170_0_0_2"/>
<feature type="transmembrane region" description="Helical" evidence="6">
    <location>
        <begin position="106"/>
        <end position="123"/>
    </location>
</feature>
<evidence type="ECO:0000256" key="2">
    <source>
        <dbReference type="ARBA" id="ARBA00022692"/>
    </source>
</evidence>
<feature type="transmembrane region" description="Helical" evidence="6">
    <location>
        <begin position="551"/>
        <end position="569"/>
    </location>
</feature>
<keyword evidence="3 6" id="KW-1133">Transmembrane helix</keyword>
<feature type="transmembrane region" description="Helical" evidence="6">
    <location>
        <begin position="19"/>
        <end position="37"/>
    </location>
</feature>
<dbReference type="PANTHER" id="PTHR10283">
    <property type="entry name" value="SOLUTE CARRIER FAMILY 13 MEMBER"/>
    <property type="match status" value="1"/>
</dbReference>
<sequence length="570" mass="60098">MSLDILGGHKAWFVKKENIGLILGPLLFIAIILIPAPQSMAKAASDKSLPAFAPQLALGTMIWMVVWWVTECAPLGITGLIAPLVFVISGILTIQNAVQNFADPIIWIFIAGFVLAAAFQRSGLDTRIAYSLALLYRGSNPRIATFFVACLPVFLLTMTGSITASTTIVFPFLVAFMNILNIPVRSNDGRNKGGTDDDNDAVDASLTSGSLPSSRGEYKQQKRSNYAEASFLSLGQAASAGAMLLLISTAPNLIAKATVEEFVSAEGGQTISFTDWFVIGTPHAIMGLLVSWFIIFLMIKPEIKSLPATRSQFKARLKSMGKMQRQEKAVLAILIAAMFLWTVPSLLRSSSEASASLAGDSGSVFSNLVAAFAKNMTEAVPALMIIVAVALVRVGRNRPPLLKWEEMTKAVDWNIVLLFGGGLALGMGIEASGLADWIGLQLSSSSLIAGDPAAAAANNNVPWIVFAISAIMAFAISYAASNTASAVITCPIAATLAIGAGVNPVPPIIAAGLACSISTAIPSTTPPMAIIYSSRAVRISGMLKTGIVSDFVRLVLLILLGPPLISLVTR</sequence>
<proteinExistence type="predicted"/>
<dbReference type="Pfam" id="PF00939">
    <property type="entry name" value="Na_sulph_symp"/>
    <property type="match status" value="1"/>
</dbReference>
<name>A0A075MV08_9ARCH</name>
<evidence type="ECO:0000313" key="7">
    <source>
        <dbReference type="EMBL" id="AIF85491.1"/>
    </source>
</evidence>
<feature type="transmembrane region" description="Helical" evidence="6">
    <location>
        <begin position="143"/>
        <end position="176"/>
    </location>
</feature>
<reference evidence="7 8" key="1">
    <citation type="journal article" date="2014" name="PLoS ONE">
        <title>Genome Sequence of Candidatus Nitrososphaera evergladensis from Group I.1b Enriched from Everglades Soil Reveals Novel Genomic Features of the Ammonia-Oxidizing Archaea.</title>
        <authorList>
            <person name="Zhalnina K.V."/>
            <person name="Dias R."/>
            <person name="Leonard M.T."/>
            <person name="Dorr de Quadros P."/>
            <person name="Camargo F.A."/>
            <person name="Drew J.C."/>
            <person name="Farmerie W.G."/>
            <person name="Daroub S.H."/>
            <person name="Triplett E.W."/>
        </authorList>
    </citation>
    <scope>NUCLEOTIDE SEQUENCE [LARGE SCALE GENOMIC DNA]</scope>
    <source>
        <strain evidence="7 8">SR1</strain>
    </source>
</reference>
<accession>A0A075MV08</accession>
<dbReference type="GO" id="GO:0008514">
    <property type="term" value="F:organic anion transmembrane transporter activity"/>
    <property type="evidence" value="ECO:0007669"/>
    <property type="project" value="UniProtKB-ARBA"/>
</dbReference>
<dbReference type="EMBL" id="CP007174">
    <property type="protein sequence ID" value="AIF85491.1"/>
    <property type="molecule type" value="Genomic_DNA"/>
</dbReference>
<evidence type="ECO:0000256" key="1">
    <source>
        <dbReference type="ARBA" id="ARBA00004141"/>
    </source>
</evidence>
<evidence type="ECO:0000256" key="5">
    <source>
        <dbReference type="SAM" id="MobiDB-lite"/>
    </source>
</evidence>
<keyword evidence="4 6" id="KW-0472">Membrane</keyword>
<evidence type="ECO:0000256" key="3">
    <source>
        <dbReference type="ARBA" id="ARBA00022989"/>
    </source>
</evidence>
<dbReference type="OrthoDB" id="19068at2157"/>
<dbReference type="PANTHER" id="PTHR10283:SF82">
    <property type="entry name" value="SOLUTE CARRIER FAMILY 13 MEMBER 2"/>
    <property type="match status" value="1"/>
</dbReference>
<evidence type="ECO:0000313" key="8">
    <source>
        <dbReference type="Proteomes" id="UP000028194"/>
    </source>
</evidence>
<protein>
    <submittedName>
        <fullName evidence="7">Di-/tricarboxylate transporter</fullName>
    </submittedName>
</protein>
<keyword evidence="8" id="KW-1185">Reference proteome</keyword>
<feature type="transmembrane region" description="Helical" evidence="6">
    <location>
        <begin position="460"/>
        <end position="479"/>
    </location>
</feature>
<feature type="transmembrane region" description="Helical" evidence="6">
    <location>
        <begin position="49"/>
        <end position="69"/>
    </location>
</feature>
<evidence type="ECO:0000256" key="4">
    <source>
        <dbReference type="ARBA" id="ARBA00023136"/>
    </source>
</evidence>
<dbReference type="KEGG" id="nev:NTE_03463"/>
<dbReference type="AlphaFoldDB" id="A0A075MV08"/>
<feature type="transmembrane region" description="Helical" evidence="6">
    <location>
        <begin position="329"/>
        <end position="347"/>
    </location>
</feature>
<dbReference type="GO" id="GO:1905039">
    <property type="term" value="P:carboxylic acid transmembrane transport"/>
    <property type="evidence" value="ECO:0007669"/>
    <property type="project" value="UniProtKB-ARBA"/>
</dbReference>
<keyword evidence="2 6" id="KW-0812">Transmembrane</keyword>
<dbReference type="eggNOG" id="arCOG00238">
    <property type="taxonomic scope" value="Archaea"/>
</dbReference>
<organism evidence="7 8">
    <name type="scientific">Candidatus Nitrososphaera evergladensis SR1</name>
    <dbReference type="NCBI Taxonomy" id="1459636"/>
    <lineage>
        <taxon>Archaea</taxon>
        <taxon>Nitrososphaerota</taxon>
        <taxon>Nitrososphaeria</taxon>
        <taxon>Nitrososphaerales</taxon>
        <taxon>Nitrososphaeraceae</taxon>
        <taxon>Nitrososphaera</taxon>
    </lineage>
</organism>
<feature type="transmembrane region" description="Helical" evidence="6">
    <location>
        <begin position="415"/>
        <end position="440"/>
    </location>
</feature>
<dbReference type="STRING" id="1459636.NTE_03463"/>
<comment type="subcellular location">
    <subcellularLocation>
        <location evidence="1">Membrane</location>
        <topology evidence="1">Multi-pass membrane protein</topology>
    </subcellularLocation>
</comment>
<dbReference type="Proteomes" id="UP000028194">
    <property type="component" value="Chromosome"/>
</dbReference>
<feature type="transmembrane region" description="Helical" evidence="6">
    <location>
        <begin position="229"/>
        <end position="247"/>
    </location>
</feature>
<dbReference type="GO" id="GO:0005886">
    <property type="term" value="C:plasma membrane"/>
    <property type="evidence" value="ECO:0007669"/>
    <property type="project" value="TreeGrafter"/>
</dbReference>
<dbReference type="InterPro" id="IPR001898">
    <property type="entry name" value="SLC13A/DASS"/>
</dbReference>
<dbReference type="RefSeq" id="WP_148701888.1">
    <property type="nucleotide sequence ID" value="NZ_CP007174.1"/>
</dbReference>
<feature type="region of interest" description="Disordered" evidence="5">
    <location>
        <begin position="188"/>
        <end position="219"/>
    </location>
</feature>
<gene>
    <name evidence="7" type="ORF">NTE_03463</name>
</gene>